<dbReference type="InParanoid" id="F4RPQ1"/>
<feature type="compositionally biased region" description="Basic and acidic residues" evidence="1">
    <location>
        <begin position="20"/>
        <end position="29"/>
    </location>
</feature>
<feature type="region of interest" description="Disordered" evidence="1">
    <location>
        <begin position="55"/>
        <end position="88"/>
    </location>
</feature>
<keyword evidence="3" id="KW-1185">Reference proteome</keyword>
<organism evidence="3">
    <name type="scientific">Melampsora larici-populina (strain 98AG31 / pathotype 3-4-7)</name>
    <name type="common">Poplar leaf rust fungus</name>
    <dbReference type="NCBI Taxonomy" id="747676"/>
    <lineage>
        <taxon>Eukaryota</taxon>
        <taxon>Fungi</taxon>
        <taxon>Dikarya</taxon>
        <taxon>Basidiomycota</taxon>
        <taxon>Pucciniomycotina</taxon>
        <taxon>Pucciniomycetes</taxon>
        <taxon>Pucciniales</taxon>
        <taxon>Melampsoraceae</taxon>
        <taxon>Melampsora</taxon>
    </lineage>
</organism>
<gene>
    <name evidence="2" type="ORF">MELLADRAFT_107410</name>
</gene>
<dbReference type="EMBL" id="GL883112">
    <property type="protein sequence ID" value="EGG05693.1"/>
    <property type="molecule type" value="Genomic_DNA"/>
</dbReference>
<evidence type="ECO:0000313" key="2">
    <source>
        <dbReference type="EMBL" id="EGG05693.1"/>
    </source>
</evidence>
<feature type="region of interest" description="Disordered" evidence="1">
    <location>
        <begin position="579"/>
        <end position="604"/>
    </location>
</feature>
<name>F4RPQ1_MELLP</name>
<sequence length="654" mass="73253">MKSQDPKVPPSTWNLRKRRASESAEGEKDRAVVKAKVWVRKSGAITATRIQSTENLELAASPHDQLQSEHEGRADGTGAAGDNDEDMSLQDLRKKMKPFKIVGSKTDTARRVANLPQRPDKSVVQGRVSVVQPANKSKKRCVRRIVDSEDDEESASGDFHFDSCSHVPNNARGTGIPPNPVIPVAGSVARRNLYPPVEFPSRERGTALPRPRPTDLTAKDKGKQRAVTDSGSEFDPQENEFEDRSEDENFEQMDTDRDSRGPESPTSQADSVASKKVSGEIDDIMEDIGISDIDPDPFNDDNEMSDHPDCHDCNRNMKQMKNAIRKTNQNVSQIGHVVRNIARVMKKMEANKGSTGGTRDGKKAKKPLDLDDVGEAENLEGGERDPHYPYRGGPGGADANPQVLLIMWKMMRSVGVQSFRPIWENQMSSPENKFLWQLATAIFIRLVQCGEYDDVTKSEAKSSVVYNAITLHARQRIQRVFREYTTMSGAELQAREKLGVRRGRLNVWKKRRCNTATSLTNMWSLCPLIKAASSDDETDDEEDFSTEAKKRCRVLRLPWRSAALEKLLVQLDQYQERKKKESPKGVSGAKPRVRIREKGEDRKESMIPAPAGLSIDCYSEEWLSTLDASEIELLEIDPVPKLKPLQKQARILGL</sequence>
<feature type="compositionally biased region" description="Basic and acidic residues" evidence="1">
    <location>
        <begin position="594"/>
        <end position="604"/>
    </location>
</feature>
<dbReference type="HOGENOM" id="CLU_021985_0_0_1"/>
<feature type="region of interest" description="Disordered" evidence="1">
    <location>
        <begin position="112"/>
        <end position="183"/>
    </location>
</feature>
<feature type="compositionally biased region" description="Acidic residues" evidence="1">
    <location>
        <begin position="235"/>
        <end position="253"/>
    </location>
</feature>
<feature type="region of interest" description="Disordered" evidence="1">
    <location>
        <begin position="1"/>
        <end position="29"/>
    </location>
</feature>
<dbReference type="AlphaFoldDB" id="F4RPQ1"/>
<dbReference type="Proteomes" id="UP000001072">
    <property type="component" value="Unassembled WGS sequence"/>
</dbReference>
<reference evidence="3" key="1">
    <citation type="journal article" date="2011" name="Proc. Natl. Acad. Sci. U.S.A.">
        <title>Obligate biotrophy features unraveled by the genomic analysis of rust fungi.</title>
        <authorList>
            <person name="Duplessis S."/>
            <person name="Cuomo C.A."/>
            <person name="Lin Y.-C."/>
            <person name="Aerts A."/>
            <person name="Tisserant E."/>
            <person name="Veneault-Fourrey C."/>
            <person name="Joly D.L."/>
            <person name="Hacquard S."/>
            <person name="Amselem J."/>
            <person name="Cantarel B.L."/>
            <person name="Chiu R."/>
            <person name="Coutinho P.M."/>
            <person name="Feau N."/>
            <person name="Field M."/>
            <person name="Frey P."/>
            <person name="Gelhaye E."/>
            <person name="Goldberg J."/>
            <person name="Grabherr M.G."/>
            <person name="Kodira C.D."/>
            <person name="Kohler A."/>
            <person name="Kuees U."/>
            <person name="Lindquist E.A."/>
            <person name="Lucas S.M."/>
            <person name="Mago R."/>
            <person name="Mauceli E."/>
            <person name="Morin E."/>
            <person name="Murat C."/>
            <person name="Pangilinan J.L."/>
            <person name="Park R."/>
            <person name="Pearson M."/>
            <person name="Quesneville H."/>
            <person name="Rouhier N."/>
            <person name="Sakthikumar S."/>
            <person name="Salamov A.A."/>
            <person name="Schmutz J."/>
            <person name="Selles B."/>
            <person name="Shapiro H."/>
            <person name="Tanguay P."/>
            <person name="Tuskan G.A."/>
            <person name="Henrissat B."/>
            <person name="Van de Peer Y."/>
            <person name="Rouze P."/>
            <person name="Ellis J.G."/>
            <person name="Dodds P.N."/>
            <person name="Schein J.E."/>
            <person name="Zhong S."/>
            <person name="Hamelin R.C."/>
            <person name="Grigoriev I.V."/>
            <person name="Szabo L.J."/>
            <person name="Martin F."/>
        </authorList>
    </citation>
    <scope>NUCLEOTIDE SEQUENCE [LARGE SCALE GENOMIC DNA]</scope>
    <source>
        <strain evidence="3">98AG31 / pathotype 3-4-7</strain>
    </source>
</reference>
<accession>F4RPQ1</accession>
<dbReference type="KEGG" id="mlr:MELLADRAFT_107410"/>
<evidence type="ECO:0000256" key="1">
    <source>
        <dbReference type="SAM" id="MobiDB-lite"/>
    </source>
</evidence>
<feature type="region of interest" description="Disordered" evidence="1">
    <location>
        <begin position="196"/>
        <end position="280"/>
    </location>
</feature>
<dbReference type="RefSeq" id="XP_007411182.1">
    <property type="nucleotide sequence ID" value="XM_007411120.1"/>
</dbReference>
<evidence type="ECO:0000313" key="3">
    <source>
        <dbReference type="Proteomes" id="UP000001072"/>
    </source>
</evidence>
<feature type="compositionally biased region" description="Acidic residues" evidence="1">
    <location>
        <begin position="370"/>
        <end position="380"/>
    </location>
</feature>
<dbReference type="VEuPathDB" id="FungiDB:MELLADRAFT_107410"/>
<feature type="region of interest" description="Disordered" evidence="1">
    <location>
        <begin position="351"/>
        <end position="394"/>
    </location>
</feature>
<protein>
    <submittedName>
        <fullName evidence="2">Uncharacterized protein</fullName>
    </submittedName>
</protein>
<dbReference type="GeneID" id="18923163"/>
<proteinExistence type="predicted"/>